<dbReference type="InterPro" id="IPR013783">
    <property type="entry name" value="Ig-like_fold"/>
</dbReference>
<proteinExistence type="predicted"/>
<protein>
    <submittedName>
        <fullName evidence="2">Glycan-binding surface protein</fullName>
    </submittedName>
</protein>
<dbReference type="Pfam" id="PF18329">
    <property type="entry name" value="SGBP_B_XBD"/>
    <property type="match status" value="1"/>
</dbReference>
<evidence type="ECO:0000313" key="2">
    <source>
        <dbReference type="EMBL" id="MEJ2905120.1"/>
    </source>
</evidence>
<dbReference type="Gene3D" id="2.60.40.10">
    <property type="entry name" value="Immunoglobulins"/>
    <property type="match status" value="3"/>
</dbReference>
<reference evidence="2 3" key="1">
    <citation type="submission" date="2024-03" db="EMBL/GenBank/DDBJ databases">
        <title>Sequence of Lycoming College Course Isolates.</title>
        <authorList>
            <person name="Plotts O."/>
            <person name="Newman J."/>
        </authorList>
    </citation>
    <scope>NUCLEOTIDE SEQUENCE [LARGE SCALE GENOMIC DNA]</scope>
    <source>
        <strain evidence="2 3">CJB-3</strain>
    </source>
</reference>
<comment type="caution">
    <text evidence="2">The sequence shown here is derived from an EMBL/GenBank/DDBJ whole genome shotgun (WGS) entry which is preliminary data.</text>
</comment>
<gene>
    <name evidence="2" type="ORF">WAE58_21930</name>
</gene>
<evidence type="ECO:0000313" key="3">
    <source>
        <dbReference type="Proteomes" id="UP001378956"/>
    </source>
</evidence>
<name>A0ABU8NS80_9SPHI</name>
<feature type="domain" description="Surface glycan-binding protein B xyloglucan binding" evidence="1">
    <location>
        <begin position="294"/>
        <end position="479"/>
    </location>
</feature>
<keyword evidence="3" id="KW-1185">Reference proteome</keyword>
<sequence length="481" mass="51997">MKIKSYLTLYSLLLFLMIAAVLPACKKETESSSAPVISSIKSYAASPNDTVLHSATPNWQYVVITGNNLQNATQISFNGVPASFNSALFAPNSAVVQIPAMQFSKIDTAKLYIVEYTTKAGSTRFSFKLGPAAPTFSGISNLYANPGDSVYVYGSGLFFVQRFSYRGTAIQSFNLDTSGNSIGFLMPAATTDDQISIITKSGTLNHKIIATPVIAGISNENANPGDSVYVYGNYLKGIQKLTFAGTTITSFASSSNGSHVGFVLPTLTQRGPVSVTTQFGTATTVYHVNDVVTGSISNWDSNFNWQGWGAGKETKDNSNFHGNRSTYFVLDVDVNSEDGWPWTTNIPMNAIQWVPKANIADTVSHWAFKFEVNIPKTWKGTTVNIVSGVDGYVARWEPWRINATTTVPYSTKGWVTVTIPLTSFRASHPELGQGMGDSLTKIADLTGESGNTSCIMYIHNYGLSAGSFYGAVDNLRVVKIK</sequence>
<dbReference type="EMBL" id="JBBEUB010000009">
    <property type="protein sequence ID" value="MEJ2905120.1"/>
    <property type="molecule type" value="Genomic_DNA"/>
</dbReference>
<dbReference type="InterPro" id="IPR040475">
    <property type="entry name" value="SGBP_B_XBD"/>
</dbReference>
<dbReference type="RefSeq" id="WP_337717656.1">
    <property type="nucleotide sequence ID" value="NZ_JBBEUB010000009.1"/>
</dbReference>
<evidence type="ECO:0000259" key="1">
    <source>
        <dbReference type="Pfam" id="PF18329"/>
    </source>
</evidence>
<organism evidence="2 3">
    <name type="scientific">Pedobacter panaciterrae</name>
    <dbReference type="NCBI Taxonomy" id="363849"/>
    <lineage>
        <taxon>Bacteria</taxon>
        <taxon>Pseudomonadati</taxon>
        <taxon>Bacteroidota</taxon>
        <taxon>Sphingobacteriia</taxon>
        <taxon>Sphingobacteriales</taxon>
        <taxon>Sphingobacteriaceae</taxon>
        <taxon>Pedobacter</taxon>
    </lineage>
</organism>
<dbReference type="Proteomes" id="UP001378956">
    <property type="component" value="Unassembled WGS sequence"/>
</dbReference>
<accession>A0ABU8NS80</accession>